<feature type="compositionally biased region" description="Acidic residues" evidence="1">
    <location>
        <begin position="37"/>
        <end position="50"/>
    </location>
</feature>
<protein>
    <submittedName>
        <fullName evidence="3">Uncharacterized protein</fullName>
    </submittedName>
</protein>
<organism evidence="2 3">
    <name type="scientific">Setaria digitata</name>
    <dbReference type="NCBI Taxonomy" id="48799"/>
    <lineage>
        <taxon>Eukaryota</taxon>
        <taxon>Metazoa</taxon>
        <taxon>Ecdysozoa</taxon>
        <taxon>Nematoda</taxon>
        <taxon>Chromadorea</taxon>
        <taxon>Rhabditida</taxon>
        <taxon>Spirurina</taxon>
        <taxon>Spiruromorpha</taxon>
        <taxon>Filarioidea</taxon>
        <taxon>Setariidae</taxon>
        <taxon>Setaria</taxon>
    </lineage>
</organism>
<evidence type="ECO:0000313" key="3">
    <source>
        <dbReference type="WBParaSite" id="sdigi.contig550.g8959.t1"/>
    </source>
</evidence>
<dbReference type="Proteomes" id="UP000887581">
    <property type="component" value="Unplaced"/>
</dbReference>
<accession>A0A915Q0Y5</accession>
<evidence type="ECO:0000256" key="1">
    <source>
        <dbReference type="SAM" id="MobiDB-lite"/>
    </source>
</evidence>
<keyword evidence="2" id="KW-1185">Reference proteome</keyword>
<name>A0A915Q0Y5_9BILA</name>
<dbReference type="AlphaFoldDB" id="A0A915Q0Y5"/>
<feature type="compositionally biased region" description="Basic and acidic residues" evidence="1">
    <location>
        <begin position="18"/>
        <end position="36"/>
    </location>
</feature>
<dbReference type="WBParaSite" id="sdigi.contig550.g8959.t1">
    <property type="protein sequence ID" value="sdigi.contig550.g8959.t1"/>
    <property type="gene ID" value="sdigi.contig550.g8959"/>
</dbReference>
<evidence type="ECO:0000313" key="2">
    <source>
        <dbReference type="Proteomes" id="UP000887581"/>
    </source>
</evidence>
<proteinExistence type="predicted"/>
<feature type="region of interest" description="Disordered" evidence="1">
    <location>
        <begin position="1"/>
        <end position="58"/>
    </location>
</feature>
<reference evidence="3" key="1">
    <citation type="submission" date="2022-11" db="UniProtKB">
        <authorList>
            <consortium name="WormBaseParasite"/>
        </authorList>
    </citation>
    <scope>IDENTIFICATION</scope>
</reference>
<sequence length="58" mass="6433">MMTKLEGENEDSNIRVGGGEKEYGICKIADTDKDQSNDDDSGSDDSDGDSIDNHWRYC</sequence>